<evidence type="ECO:0000256" key="1">
    <source>
        <dbReference type="SAM" id="Phobius"/>
    </source>
</evidence>
<feature type="transmembrane region" description="Helical" evidence="1">
    <location>
        <begin position="495"/>
        <end position="515"/>
    </location>
</feature>
<dbReference type="NCBIfam" id="TIGR01760">
    <property type="entry name" value="tape_meas_TP901"/>
    <property type="match status" value="1"/>
</dbReference>
<sequence length="707" mass="76386">MVKEEIVVMLALKDGMSQALVRITKSVDKVKEETKKSQTLIEKWKDKSVKSIDNVIKKSAKMAKAKAKAFGDLAVDTGFKGMIELETASVKVKSIAGNSLELNKIQSELLKNSTKTGVAVNELADAQYVAMSSGVKAAESIDAAVLSSKLAISGFTDTNSALKLMTSTMDVYGLTGTEAMQSISDKMLVTQNLGGTSIGELASSLGSVTPIAKSAGISLDEVLGAVGSLTKSGQSTSKAMAGLEGIMSNVIEPTEQARDMAKKLGIDFSVSAIKSKGFAKWLEEIKVKTGGSTDAMDQLFGDVNALNAAISLTSEGGFNDFNNILGEVIDSAGMTDEIFKTMTNTIGFKLDKLKNTSKNIFTSMMNTQSGLIGEYIDKIETWFTNNEEKIQGWVQSIGDGVTKVVDFIKNVLSFVKEHEKLITTILVFVAAMYAVIKVAAVVVSVMQAWKTMSMVLDGVIKMTTLGWLVLVIGAVVAAGYALYRNWDLIKEKLLALWEIIKMVFVSLGQFVLGLWERIKTVFSALSEFFLGLRESIKAVFASLGEFFLELWEIIKMAFTPLGEFFSGLWEGISSGFKSFINFFIDGINLVTGAISKISIDIPDWVPKYGGKKFGISIPQIPSFAKGISYSPAGYARIHEDGGEIRKLSSGETIIPADKSERLLRGKGIGQDVKVDVTIAGNVIGNKQFANEVGEEVYRKVKLALDNI</sequence>
<dbReference type="Pfam" id="PF10145">
    <property type="entry name" value="PhageMin_Tail"/>
    <property type="match status" value="1"/>
</dbReference>
<gene>
    <name evidence="3" type="ORF">FYJ83_17260</name>
</gene>
<feature type="transmembrane region" description="Helical" evidence="1">
    <location>
        <begin position="464"/>
        <end position="483"/>
    </location>
</feature>
<evidence type="ECO:0000313" key="4">
    <source>
        <dbReference type="Proteomes" id="UP000469523"/>
    </source>
</evidence>
<evidence type="ECO:0000259" key="2">
    <source>
        <dbReference type="Pfam" id="PF10145"/>
    </source>
</evidence>
<reference evidence="3 4" key="1">
    <citation type="submission" date="2019-09" db="EMBL/GenBank/DDBJ databases">
        <title>In-depth cultivation of the pig gut microbiome towards novel bacterial diversity and tailored functional studies.</title>
        <authorList>
            <person name="Wylensek D."/>
            <person name="Hitch T.C.A."/>
            <person name="Clavel T."/>
        </authorList>
    </citation>
    <scope>NUCLEOTIDE SEQUENCE [LARGE SCALE GENOMIC DNA]</scope>
    <source>
        <strain evidence="3 4">WCA3-693-APC-4?</strain>
    </source>
</reference>
<protein>
    <submittedName>
        <fullName evidence="3">Phage tail tape measure protein</fullName>
    </submittedName>
</protein>
<dbReference type="RefSeq" id="WP_154442777.1">
    <property type="nucleotide sequence ID" value="NZ_VUNQ01000059.1"/>
</dbReference>
<dbReference type="AlphaFoldDB" id="A0A6N7XQV5"/>
<organism evidence="3 4">
    <name type="scientific">Tissierella pigra</name>
    <dbReference type="NCBI Taxonomy" id="2607614"/>
    <lineage>
        <taxon>Bacteria</taxon>
        <taxon>Bacillati</taxon>
        <taxon>Bacillota</taxon>
        <taxon>Tissierellia</taxon>
        <taxon>Tissierellales</taxon>
        <taxon>Tissierellaceae</taxon>
        <taxon>Tissierella</taxon>
    </lineage>
</organism>
<comment type="caution">
    <text evidence="3">The sequence shown here is derived from an EMBL/GenBank/DDBJ whole genome shotgun (WGS) entry which is preliminary data.</text>
</comment>
<keyword evidence="1" id="KW-0472">Membrane</keyword>
<proteinExistence type="predicted"/>
<evidence type="ECO:0000313" key="3">
    <source>
        <dbReference type="EMBL" id="MSU03212.1"/>
    </source>
</evidence>
<dbReference type="InterPro" id="IPR010090">
    <property type="entry name" value="Phage_tape_meas"/>
</dbReference>
<dbReference type="EMBL" id="VUNQ01000059">
    <property type="protein sequence ID" value="MSU03212.1"/>
    <property type="molecule type" value="Genomic_DNA"/>
</dbReference>
<accession>A0A6N7XQV5</accession>
<dbReference type="Proteomes" id="UP000469523">
    <property type="component" value="Unassembled WGS sequence"/>
</dbReference>
<feature type="transmembrane region" description="Helical" evidence="1">
    <location>
        <begin position="421"/>
        <end position="443"/>
    </location>
</feature>
<feature type="domain" description="Phage tail tape measure protein" evidence="2">
    <location>
        <begin position="109"/>
        <end position="301"/>
    </location>
</feature>
<keyword evidence="4" id="KW-1185">Reference proteome</keyword>
<keyword evidence="1" id="KW-1133">Transmembrane helix</keyword>
<keyword evidence="1" id="KW-0812">Transmembrane</keyword>
<name>A0A6N7XQV5_9FIRM</name>